<dbReference type="AlphaFoldDB" id="A0A151IYG7"/>
<dbReference type="SMART" id="SM00233">
    <property type="entry name" value="PH"/>
    <property type="match status" value="1"/>
</dbReference>
<keyword evidence="3" id="KW-1185">Reference proteome</keyword>
<sequence>MSMQDMEICGFLYVKSTRKRYNVKISQRVRKRTLALSKVWKRLWCSIRKLGPSLGLQVQCDQKLSYHDNALKQNEKDNSVVIPPNAIVHRILSRTKQFAFSISSAVDRKPLLSLSANSETETQRWMTNIRHLLKPRRHCCIEKSYDISMVDNAHSKAAGLYGDLIANQTGIFIRNVHTGEIAKTFKWKEFTQFHLMTAGRPEDVKRICVIHTSKEFCCGIGELYIFCLDANKLLQDLVTQGRGPKHRQKFLYSDGENLETRKHNEISSLSSPLKSDAPLCMLNTDTNCLRTSISTKVVKNMYHSEPNLIYSEKLHSCNHRKSNTSIASGIYEEIMDNICSPKMSFTSNECKDTDKMSCNLQMEPPALPPRQKPRPEYIEEDSLRWLHRLRNPTGRLARWALELLEYDYEVVYRKGALNHAPDALSRAYEGDTEAPGEEVETFLVALGRKAEIFRDTEDPWYRARTFEYQERATKLCRCSRVRLQYIYIYINKRGSAPLLSARHCRYIYIIYIYT</sequence>
<organism evidence="2 3">
    <name type="scientific">Trachymyrmex cornetzi</name>
    <dbReference type="NCBI Taxonomy" id="471704"/>
    <lineage>
        <taxon>Eukaryota</taxon>
        <taxon>Metazoa</taxon>
        <taxon>Ecdysozoa</taxon>
        <taxon>Arthropoda</taxon>
        <taxon>Hexapoda</taxon>
        <taxon>Insecta</taxon>
        <taxon>Pterygota</taxon>
        <taxon>Neoptera</taxon>
        <taxon>Endopterygota</taxon>
        <taxon>Hymenoptera</taxon>
        <taxon>Apocrita</taxon>
        <taxon>Aculeata</taxon>
        <taxon>Formicoidea</taxon>
        <taxon>Formicidae</taxon>
        <taxon>Myrmicinae</taxon>
        <taxon>Trachymyrmex</taxon>
    </lineage>
</organism>
<dbReference type="InterPro" id="IPR001849">
    <property type="entry name" value="PH_domain"/>
</dbReference>
<accession>A0A151IYG7</accession>
<dbReference type="InterPro" id="IPR011993">
    <property type="entry name" value="PH-like_dom_sf"/>
</dbReference>
<dbReference type="Gene3D" id="2.30.29.30">
    <property type="entry name" value="Pleckstrin-homology domain (PH domain)/Phosphotyrosine-binding domain (PTB)"/>
    <property type="match status" value="1"/>
</dbReference>
<proteinExistence type="predicted"/>
<reference evidence="2 3" key="1">
    <citation type="submission" date="2015-09" db="EMBL/GenBank/DDBJ databases">
        <title>Trachymyrmex cornetzi WGS genome.</title>
        <authorList>
            <person name="Nygaard S."/>
            <person name="Hu H."/>
            <person name="Boomsma J."/>
            <person name="Zhang G."/>
        </authorList>
    </citation>
    <scope>NUCLEOTIDE SEQUENCE [LARGE SCALE GENOMIC DNA]</scope>
    <source>
        <strain evidence="2">Tcor2-1</strain>
        <tissue evidence="2">Whole body</tissue>
    </source>
</reference>
<protein>
    <recommendedName>
        <fullName evidence="1">PH domain-containing protein</fullName>
    </recommendedName>
</protein>
<dbReference type="CDD" id="cd00821">
    <property type="entry name" value="PH"/>
    <property type="match status" value="1"/>
</dbReference>
<evidence type="ECO:0000259" key="1">
    <source>
        <dbReference type="PROSITE" id="PS50003"/>
    </source>
</evidence>
<gene>
    <name evidence="2" type="ORF">ALC57_14206</name>
</gene>
<name>A0A151IYG7_9HYME</name>
<dbReference type="PROSITE" id="PS50003">
    <property type="entry name" value="PH_DOMAIN"/>
    <property type="match status" value="1"/>
</dbReference>
<dbReference type="SUPFAM" id="SSF50729">
    <property type="entry name" value="PH domain-like"/>
    <property type="match status" value="1"/>
</dbReference>
<evidence type="ECO:0000313" key="3">
    <source>
        <dbReference type="Proteomes" id="UP000078492"/>
    </source>
</evidence>
<dbReference type="EMBL" id="KQ980761">
    <property type="protein sequence ID" value="KYN13599.1"/>
    <property type="molecule type" value="Genomic_DNA"/>
</dbReference>
<feature type="domain" description="PH" evidence="1">
    <location>
        <begin position="5"/>
        <end position="134"/>
    </location>
</feature>
<evidence type="ECO:0000313" key="2">
    <source>
        <dbReference type="EMBL" id="KYN13599.1"/>
    </source>
</evidence>
<dbReference type="Proteomes" id="UP000078492">
    <property type="component" value="Unassembled WGS sequence"/>
</dbReference>